<evidence type="ECO:0000256" key="4">
    <source>
        <dbReference type="ARBA" id="ARBA00023242"/>
    </source>
</evidence>
<dbReference type="GO" id="GO:0010774">
    <property type="term" value="P:meiotic strand invasion involved in reciprocal meiotic recombination"/>
    <property type="evidence" value="ECO:0007669"/>
    <property type="project" value="TreeGrafter"/>
</dbReference>
<name>A0A8H6VGL9_9PEZI</name>
<evidence type="ECO:0000256" key="2">
    <source>
        <dbReference type="ARBA" id="ARBA00007922"/>
    </source>
</evidence>
<evidence type="ECO:0000256" key="1">
    <source>
        <dbReference type="ARBA" id="ARBA00004123"/>
    </source>
</evidence>
<dbReference type="Proteomes" id="UP000660729">
    <property type="component" value="Unassembled WGS sequence"/>
</dbReference>
<dbReference type="GO" id="GO:0007129">
    <property type="term" value="P:homologous chromosome pairing at meiosis"/>
    <property type="evidence" value="ECO:0007669"/>
    <property type="project" value="TreeGrafter"/>
</dbReference>
<evidence type="ECO:0000256" key="3">
    <source>
        <dbReference type="ARBA" id="ARBA00023172"/>
    </source>
</evidence>
<dbReference type="PANTHER" id="PTHR15938:SF0">
    <property type="entry name" value="HOMOLOGOUS-PAIRING PROTEIN 2 HOMOLOG"/>
    <property type="match status" value="1"/>
</dbReference>
<comment type="similarity">
    <text evidence="2">Belongs to the HOP2 family.</text>
</comment>
<dbReference type="EMBL" id="JABCIY010000157">
    <property type="protein sequence ID" value="KAF7191623.1"/>
    <property type="molecule type" value="Genomic_DNA"/>
</dbReference>
<dbReference type="GO" id="GO:0003690">
    <property type="term" value="F:double-stranded DNA binding"/>
    <property type="evidence" value="ECO:0007669"/>
    <property type="project" value="TreeGrafter"/>
</dbReference>
<dbReference type="InterPro" id="IPR036388">
    <property type="entry name" value="WH-like_DNA-bd_sf"/>
</dbReference>
<comment type="caution">
    <text evidence="8">The sequence shown here is derived from an EMBL/GenBank/DDBJ whole genome shotgun (WGS) entry which is preliminary data.</text>
</comment>
<evidence type="ECO:0000256" key="6">
    <source>
        <dbReference type="SAM" id="Coils"/>
    </source>
</evidence>
<gene>
    <name evidence="8" type="ORF">HII31_07125</name>
</gene>
<evidence type="ECO:0000259" key="7">
    <source>
        <dbReference type="Pfam" id="PF07106"/>
    </source>
</evidence>
<proteinExistence type="inferred from homology"/>
<dbReference type="GO" id="GO:0120230">
    <property type="term" value="F:recombinase activator activity"/>
    <property type="evidence" value="ECO:0007669"/>
    <property type="project" value="TreeGrafter"/>
</dbReference>
<accession>A0A8H6VGL9</accession>
<dbReference type="Pfam" id="PF07106">
    <property type="entry name" value="WHD_TBPIP"/>
    <property type="match status" value="1"/>
</dbReference>
<protein>
    <submittedName>
        <fullName evidence="8">Homologous-pairing protein 2</fullName>
    </submittedName>
</protein>
<comment type="subcellular location">
    <subcellularLocation>
        <location evidence="1">Nucleus</location>
    </subcellularLocation>
</comment>
<dbReference type="PANTHER" id="PTHR15938">
    <property type="entry name" value="TBP-1 INTERACTING PROTEIN"/>
    <property type="match status" value="1"/>
</dbReference>
<dbReference type="Gene3D" id="1.10.10.10">
    <property type="entry name" value="Winged helix-like DNA-binding domain superfamily/Winged helix DNA-binding domain"/>
    <property type="match status" value="1"/>
</dbReference>
<dbReference type="GO" id="GO:0000794">
    <property type="term" value="C:condensed nuclear chromosome"/>
    <property type="evidence" value="ECO:0007669"/>
    <property type="project" value="TreeGrafter"/>
</dbReference>
<organism evidence="8 9">
    <name type="scientific">Pseudocercospora fuligena</name>
    <dbReference type="NCBI Taxonomy" id="685502"/>
    <lineage>
        <taxon>Eukaryota</taxon>
        <taxon>Fungi</taxon>
        <taxon>Dikarya</taxon>
        <taxon>Ascomycota</taxon>
        <taxon>Pezizomycotina</taxon>
        <taxon>Dothideomycetes</taxon>
        <taxon>Dothideomycetidae</taxon>
        <taxon>Mycosphaerellales</taxon>
        <taxon>Mycosphaerellaceae</taxon>
        <taxon>Pseudocercospora</taxon>
    </lineage>
</organism>
<keyword evidence="5" id="KW-0469">Meiosis</keyword>
<dbReference type="OrthoDB" id="272266at2759"/>
<dbReference type="InterPro" id="IPR010776">
    <property type="entry name" value="Hop2_WH_dom"/>
</dbReference>
<evidence type="ECO:0000256" key="5">
    <source>
        <dbReference type="ARBA" id="ARBA00023254"/>
    </source>
</evidence>
<keyword evidence="4" id="KW-0539">Nucleus</keyword>
<reference evidence="8" key="1">
    <citation type="submission" date="2020-04" db="EMBL/GenBank/DDBJ databases">
        <title>Draft genome resource of the tomato pathogen Pseudocercospora fuligena.</title>
        <authorList>
            <person name="Zaccaron A."/>
        </authorList>
    </citation>
    <scope>NUCLEOTIDE SEQUENCE</scope>
    <source>
        <strain evidence="8">PF001</strain>
    </source>
</reference>
<keyword evidence="6" id="KW-0175">Coiled coil</keyword>
<dbReference type="GO" id="GO:0000709">
    <property type="term" value="P:meiotic joint molecule formation"/>
    <property type="evidence" value="ECO:0007669"/>
    <property type="project" value="TreeGrafter"/>
</dbReference>
<dbReference type="AlphaFoldDB" id="A0A8H6VGL9"/>
<feature type="coiled-coil region" evidence="6">
    <location>
        <begin position="133"/>
        <end position="160"/>
    </location>
</feature>
<feature type="domain" description="Homologous-pairing protein 2 winged helix" evidence="7">
    <location>
        <begin position="21"/>
        <end position="83"/>
    </location>
</feature>
<evidence type="ECO:0000313" key="9">
    <source>
        <dbReference type="Proteomes" id="UP000660729"/>
    </source>
</evidence>
<keyword evidence="3" id="KW-0233">DNA recombination</keyword>
<sequence>MAKTKEEAKDKIPKLTPQQSAEVILAYLKQMNRPYSAKEISENIKGAKTAVITQAAAQKLLKDLHERKEIEGKASGKSMVYFAIQPEEDEDFHEKLAATTAETTRLREELIAMKDEEKELRLSLRQGANTVPLVEIKKSVAAMTTEKAELEERLAKLKNGSTKPIDPAKRDRINKSYKKLTKQASNRRKICKYLWETISGGLMDGGVDLEVINGLKEEFDVESWL</sequence>
<dbReference type="GO" id="GO:0120231">
    <property type="term" value="C:DNA recombinase auxiliary factor complex"/>
    <property type="evidence" value="ECO:0007669"/>
    <property type="project" value="TreeGrafter"/>
</dbReference>
<keyword evidence="9" id="KW-1185">Reference proteome</keyword>
<evidence type="ECO:0000313" key="8">
    <source>
        <dbReference type="EMBL" id="KAF7191623.1"/>
    </source>
</evidence>